<dbReference type="InterPro" id="IPR001226">
    <property type="entry name" value="Flavodoxin_CS"/>
</dbReference>
<dbReference type="GO" id="GO:0006783">
    <property type="term" value="P:heme biosynthetic process"/>
    <property type="evidence" value="ECO:0007669"/>
    <property type="project" value="TreeGrafter"/>
</dbReference>
<organism evidence="4 5">
    <name type="scientific">Candidatus Bilophila faecipullorum</name>
    <dbReference type="NCBI Taxonomy" id="2838482"/>
    <lineage>
        <taxon>Bacteria</taxon>
        <taxon>Pseudomonadati</taxon>
        <taxon>Thermodesulfobacteriota</taxon>
        <taxon>Desulfovibrionia</taxon>
        <taxon>Desulfovibrionales</taxon>
        <taxon>Desulfovibrionaceae</taxon>
        <taxon>Bilophila</taxon>
    </lineage>
</organism>
<comment type="caution">
    <text evidence="4">The sequence shown here is derived from an EMBL/GenBank/DDBJ whole genome shotgun (WGS) entry which is preliminary data.</text>
</comment>
<protein>
    <submittedName>
        <fullName evidence="4">Flavodoxin family protein</fullName>
    </submittedName>
</protein>
<dbReference type="EMBL" id="DXGI01000319">
    <property type="protein sequence ID" value="HIW79163.1"/>
    <property type="molecule type" value="Genomic_DNA"/>
</dbReference>
<evidence type="ECO:0000313" key="4">
    <source>
        <dbReference type="EMBL" id="HIW79163.1"/>
    </source>
</evidence>
<reference evidence="4" key="2">
    <citation type="submission" date="2021-04" db="EMBL/GenBank/DDBJ databases">
        <authorList>
            <person name="Gilroy R."/>
        </authorList>
    </citation>
    <scope>NUCLEOTIDE SEQUENCE</scope>
    <source>
        <strain evidence="4">ChiSxjej5B17-1746</strain>
    </source>
</reference>
<dbReference type="Gene3D" id="3.40.50.360">
    <property type="match status" value="1"/>
</dbReference>
<accession>A0A9D1R2B4</accession>
<evidence type="ECO:0000313" key="5">
    <source>
        <dbReference type="Proteomes" id="UP000824264"/>
    </source>
</evidence>
<dbReference type="SUPFAM" id="SSF52218">
    <property type="entry name" value="Flavoproteins"/>
    <property type="match status" value="1"/>
</dbReference>
<dbReference type="Pfam" id="PF12641">
    <property type="entry name" value="Flavodoxin_3"/>
    <property type="match status" value="1"/>
</dbReference>
<dbReference type="GO" id="GO:0010181">
    <property type="term" value="F:FMN binding"/>
    <property type="evidence" value="ECO:0007669"/>
    <property type="project" value="InterPro"/>
</dbReference>
<name>A0A9D1R2B4_9BACT</name>
<evidence type="ECO:0000259" key="3">
    <source>
        <dbReference type="Pfam" id="PF12641"/>
    </source>
</evidence>
<gene>
    <name evidence="4" type="ORF">H9874_08475</name>
</gene>
<reference evidence="4" key="1">
    <citation type="journal article" date="2021" name="PeerJ">
        <title>Extensive microbial diversity within the chicken gut microbiome revealed by metagenomics and culture.</title>
        <authorList>
            <person name="Gilroy R."/>
            <person name="Ravi A."/>
            <person name="Getino M."/>
            <person name="Pursley I."/>
            <person name="Horton D.L."/>
            <person name="Alikhan N.F."/>
            <person name="Baker D."/>
            <person name="Gharbi K."/>
            <person name="Hall N."/>
            <person name="Watson M."/>
            <person name="Adriaenssens E.M."/>
            <person name="Foster-Nyarko E."/>
            <person name="Jarju S."/>
            <person name="Secka A."/>
            <person name="Antonio M."/>
            <person name="Oren A."/>
            <person name="Chaudhuri R.R."/>
            <person name="La Ragione R."/>
            <person name="Hildebrand F."/>
            <person name="Pallen M.J."/>
        </authorList>
    </citation>
    <scope>NUCLEOTIDE SEQUENCE</scope>
    <source>
        <strain evidence="4">ChiSxjej5B17-1746</strain>
    </source>
</reference>
<evidence type="ECO:0000256" key="2">
    <source>
        <dbReference type="SAM" id="MobiDB-lite"/>
    </source>
</evidence>
<comment type="cofactor">
    <cofactor evidence="1">
        <name>FMN</name>
        <dbReference type="ChEBI" id="CHEBI:58210"/>
    </cofactor>
</comment>
<sequence>MKTLVVYSSRTGNTRAIAEAVAEVLPDCALHPVESAPSPEGYDLVAVGYWVDKGKPDARATAYLEGVRGATVALFGTLGAWPDSDHAKECMACGESLVSAPERGNTVLGTYLCQGKVDPKVVAMMQRMASDVHPMTPERKARLEEAAKHPDEEDRRKARETFRAFVERLG</sequence>
<proteinExistence type="predicted"/>
<dbReference type="InterPro" id="IPR029039">
    <property type="entry name" value="Flavoprotein-like_sf"/>
</dbReference>
<dbReference type="PROSITE" id="PS00201">
    <property type="entry name" value="FLAVODOXIN"/>
    <property type="match status" value="1"/>
</dbReference>
<feature type="domain" description="Flavodoxin-like" evidence="3">
    <location>
        <begin position="4"/>
        <end position="162"/>
    </location>
</feature>
<dbReference type="PANTHER" id="PTHR38030">
    <property type="entry name" value="PROTOPORPHYRINOGEN IX DEHYDROGENASE [MENAQUINONE]"/>
    <property type="match status" value="1"/>
</dbReference>
<dbReference type="PANTHER" id="PTHR38030:SF2">
    <property type="entry name" value="PROTOPORPHYRINOGEN IX DEHYDROGENASE [QUINONE]"/>
    <property type="match status" value="1"/>
</dbReference>
<dbReference type="GO" id="GO:0009055">
    <property type="term" value="F:electron transfer activity"/>
    <property type="evidence" value="ECO:0007669"/>
    <property type="project" value="InterPro"/>
</dbReference>
<dbReference type="AlphaFoldDB" id="A0A9D1R2B4"/>
<feature type="region of interest" description="Disordered" evidence="2">
    <location>
        <begin position="133"/>
        <end position="158"/>
    </location>
</feature>
<dbReference type="Proteomes" id="UP000824264">
    <property type="component" value="Unassembled WGS sequence"/>
</dbReference>
<dbReference type="InterPro" id="IPR052200">
    <property type="entry name" value="Protoporphyrinogen_IX_DH"/>
</dbReference>
<feature type="compositionally biased region" description="Basic and acidic residues" evidence="2">
    <location>
        <begin position="136"/>
        <end position="158"/>
    </location>
</feature>
<evidence type="ECO:0000256" key="1">
    <source>
        <dbReference type="ARBA" id="ARBA00001917"/>
    </source>
</evidence>
<dbReference type="GO" id="GO:0070819">
    <property type="term" value="F:menaquinone-dependent protoporphyrinogen oxidase activity"/>
    <property type="evidence" value="ECO:0007669"/>
    <property type="project" value="TreeGrafter"/>
</dbReference>
<dbReference type="InterPro" id="IPR008254">
    <property type="entry name" value="Flavodoxin/NO_synth"/>
</dbReference>